<name>M2S4R5_COCSN</name>
<evidence type="ECO:0000256" key="3">
    <source>
        <dbReference type="ARBA" id="ARBA00022833"/>
    </source>
</evidence>
<dbReference type="OrthoDB" id="3941538at2759"/>
<dbReference type="Pfam" id="PF08240">
    <property type="entry name" value="ADH_N"/>
    <property type="match status" value="1"/>
</dbReference>
<keyword evidence="3" id="KW-0862">Zinc</keyword>
<dbReference type="STRING" id="665912.M2S4R5"/>
<organism evidence="7 8">
    <name type="scientific">Cochliobolus sativus (strain ND90Pr / ATCC 201652)</name>
    <name type="common">Common root rot and spot blotch fungus</name>
    <name type="synonym">Bipolaris sorokiniana</name>
    <dbReference type="NCBI Taxonomy" id="665912"/>
    <lineage>
        <taxon>Eukaryota</taxon>
        <taxon>Fungi</taxon>
        <taxon>Dikarya</taxon>
        <taxon>Ascomycota</taxon>
        <taxon>Pezizomycotina</taxon>
        <taxon>Dothideomycetes</taxon>
        <taxon>Pleosporomycetidae</taxon>
        <taxon>Pleosporales</taxon>
        <taxon>Pleosporineae</taxon>
        <taxon>Pleosporaceae</taxon>
        <taxon>Bipolaris</taxon>
    </lineage>
</organism>
<evidence type="ECO:0000313" key="8">
    <source>
        <dbReference type="Proteomes" id="UP000016934"/>
    </source>
</evidence>
<dbReference type="GO" id="GO:0016491">
    <property type="term" value="F:oxidoreductase activity"/>
    <property type="evidence" value="ECO:0007669"/>
    <property type="project" value="UniProtKB-KW"/>
</dbReference>
<dbReference type="Proteomes" id="UP000016934">
    <property type="component" value="Unassembled WGS sequence"/>
</dbReference>
<evidence type="ECO:0000259" key="6">
    <source>
        <dbReference type="Pfam" id="PF08240"/>
    </source>
</evidence>
<comment type="cofactor">
    <cofactor evidence="1">
        <name>Zn(2+)</name>
        <dbReference type="ChEBI" id="CHEBI:29105"/>
    </cofactor>
</comment>
<feature type="compositionally biased region" description="Polar residues" evidence="5">
    <location>
        <begin position="16"/>
        <end position="27"/>
    </location>
</feature>
<evidence type="ECO:0000256" key="2">
    <source>
        <dbReference type="ARBA" id="ARBA00022723"/>
    </source>
</evidence>
<dbReference type="OMA" id="QNAMYGH"/>
<dbReference type="EMBL" id="KB445647">
    <property type="protein sequence ID" value="EMD62143.1"/>
    <property type="molecule type" value="Genomic_DNA"/>
</dbReference>
<evidence type="ECO:0000313" key="7">
    <source>
        <dbReference type="EMBL" id="EMD62143.1"/>
    </source>
</evidence>
<feature type="domain" description="Alcohol dehydrogenase-like N-terminal" evidence="6">
    <location>
        <begin position="69"/>
        <end position="200"/>
    </location>
</feature>
<dbReference type="PANTHER" id="PTHR42813">
    <property type="entry name" value="ZINC-TYPE ALCOHOL DEHYDROGENASE-LIKE"/>
    <property type="match status" value="1"/>
</dbReference>
<reference evidence="8" key="2">
    <citation type="journal article" date="2013" name="PLoS Genet.">
        <title>Comparative genome structure, secondary metabolite, and effector coding capacity across Cochliobolus pathogens.</title>
        <authorList>
            <person name="Condon B.J."/>
            <person name="Leng Y."/>
            <person name="Wu D."/>
            <person name="Bushley K.E."/>
            <person name="Ohm R.A."/>
            <person name="Otillar R."/>
            <person name="Martin J."/>
            <person name="Schackwitz W."/>
            <person name="Grimwood J."/>
            <person name="MohdZainudin N."/>
            <person name="Xue C."/>
            <person name="Wang R."/>
            <person name="Manning V.A."/>
            <person name="Dhillon B."/>
            <person name="Tu Z.J."/>
            <person name="Steffenson B.J."/>
            <person name="Salamov A."/>
            <person name="Sun H."/>
            <person name="Lowry S."/>
            <person name="LaButti K."/>
            <person name="Han J."/>
            <person name="Copeland A."/>
            <person name="Lindquist E."/>
            <person name="Barry K."/>
            <person name="Schmutz J."/>
            <person name="Baker S.E."/>
            <person name="Ciuffetti L.M."/>
            <person name="Grigoriev I.V."/>
            <person name="Zhong S."/>
            <person name="Turgeon B.G."/>
        </authorList>
    </citation>
    <scope>NUCLEOTIDE SEQUENCE [LARGE SCALE GENOMIC DNA]</scope>
    <source>
        <strain evidence="8">ND90Pr / ATCC 201652</strain>
    </source>
</reference>
<keyword evidence="8" id="KW-1185">Reference proteome</keyword>
<dbReference type="InterPro" id="IPR011032">
    <property type="entry name" value="GroES-like_sf"/>
</dbReference>
<evidence type="ECO:0000256" key="1">
    <source>
        <dbReference type="ARBA" id="ARBA00001947"/>
    </source>
</evidence>
<sequence>MAENFAAKQAEKVLGHNQQSATTQADISNPGLDGQKYAEPSGEKMKALVWMGKNDVRVQDVSKPKLIEDHDVLVRVTGSTVCGSDVHLLHGVIIQTEKGDILGHEFCGVVEQVGSKVTERKVGDRVVNSFVVSCGECRFCKQNLTTACDKTNASTVHQMLYGEKMGGIFGYSHFVGGYAGGQAEYVRVPFGDQNLLKLPDSVPFEKGLYLSDVLPTSYHSVCDTGVFEGDSVAIWGLGPIGLMACVWAFKKGAKRVIGIDNNWRTEFAKQKIPGLETINYQELKKQSIPAKIHEMVPGGVDACIEASGGEYAKTWTHKLELMSGMEQDTSEMINECIYSTRKFGRVGIIGDYVGFTNHFNIGAVMERGIRLIGCGQCPVQKYWKEILEMLEKGEVDPTFMVTHRLKIEDIAKAYYLQEKRQDGLLKCFVETKFSEPRTAGTPELKEL</sequence>
<accession>M2S4R5</accession>
<dbReference type="Gene3D" id="3.90.180.10">
    <property type="entry name" value="Medium-chain alcohol dehydrogenases, catalytic domain"/>
    <property type="match status" value="1"/>
</dbReference>
<dbReference type="AlphaFoldDB" id="M2S4R5"/>
<dbReference type="InterPro" id="IPR013154">
    <property type="entry name" value="ADH-like_N"/>
</dbReference>
<dbReference type="CDD" id="cd08283">
    <property type="entry name" value="FDH_like_1"/>
    <property type="match status" value="1"/>
</dbReference>
<dbReference type="PANTHER" id="PTHR42813:SF1">
    <property type="entry name" value="DEHYDROGENASE, PUTATIVE (AFU_ORTHOLOGUE AFUA_5G03930)-RELATED"/>
    <property type="match status" value="1"/>
</dbReference>
<keyword evidence="2" id="KW-0479">Metal-binding</keyword>
<reference evidence="7 8" key="1">
    <citation type="journal article" date="2012" name="PLoS Pathog.">
        <title>Diverse lifestyles and strategies of plant pathogenesis encoded in the genomes of eighteen Dothideomycetes fungi.</title>
        <authorList>
            <person name="Ohm R.A."/>
            <person name="Feau N."/>
            <person name="Henrissat B."/>
            <person name="Schoch C.L."/>
            <person name="Horwitz B.A."/>
            <person name="Barry K.W."/>
            <person name="Condon B.J."/>
            <person name="Copeland A.C."/>
            <person name="Dhillon B."/>
            <person name="Glaser F."/>
            <person name="Hesse C.N."/>
            <person name="Kosti I."/>
            <person name="LaButti K."/>
            <person name="Lindquist E.A."/>
            <person name="Lucas S."/>
            <person name="Salamov A.A."/>
            <person name="Bradshaw R.E."/>
            <person name="Ciuffetti L."/>
            <person name="Hamelin R.C."/>
            <person name="Kema G.H.J."/>
            <person name="Lawrence C."/>
            <person name="Scott J.A."/>
            <person name="Spatafora J.W."/>
            <person name="Turgeon B.G."/>
            <person name="de Wit P.J.G.M."/>
            <person name="Zhong S."/>
            <person name="Goodwin S.B."/>
            <person name="Grigoriev I.V."/>
        </authorList>
    </citation>
    <scope>NUCLEOTIDE SEQUENCE [LARGE SCALE GENOMIC DNA]</scope>
    <source>
        <strain evidence="8">ND90Pr / ATCC 201652</strain>
    </source>
</reference>
<dbReference type="SUPFAM" id="SSF50129">
    <property type="entry name" value="GroES-like"/>
    <property type="match status" value="1"/>
</dbReference>
<feature type="region of interest" description="Disordered" evidence="5">
    <location>
        <begin position="9"/>
        <end position="38"/>
    </location>
</feature>
<protein>
    <recommendedName>
        <fullName evidence="6">Alcohol dehydrogenase-like N-terminal domain-containing protein</fullName>
    </recommendedName>
</protein>
<gene>
    <name evidence="7" type="ORF">COCSADRAFT_38928</name>
</gene>
<dbReference type="PROSITE" id="PS00059">
    <property type="entry name" value="ADH_ZINC"/>
    <property type="match status" value="1"/>
</dbReference>
<evidence type="ECO:0000256" key="4">
    <source>
        <dbReference type="ARBA" id="ARBA00023002"/>
    </source>
</evidence>
<dbReference type="GO" id="GO:0008270">
    <property type="term" value="F:zinc ion binding"/>
    <property type="evidence" value="ECO:0007669"/>
    <property type="project" value="InterPro"/>
</dbReference>
<dbReference type="RefSeq" id="XP_007702150.1">
    <property type="nucleotide sequence ID" value="XM_007703960.1"/>
</dbReference>
<dbReference type="HOGENOM" id="CLU_026673_11_3_1"/>
<evidence type="ECO:0000256" key="5">
    <source>
        <dbReference type="SAM" id="MobiDB-lite"/>
    </source>
</evidence>
<dbReference type="KEGG" id="bsc:COCSADRAFT_38928"/>
<dbReference type="InterPro" id="IPR036291">
    <property type="entry name" value="NAD(P)-bd_dom_sf"/>
</dbReference>
<dbReference type="InterPro" id="IPR002328">
    <property type="entry name" value="ADH_Zn_CS"/>
</dbReference>
<proteinExistence type="predicted"/>
<dbReference type="SUPFAM" id="SSF51735">
    <property type="entry name" value="NAD(P)-binding Rossmann-fold domains"/>
    <property type="match status" value="1"/>
</dbReference>
<dbReference type="Gene3D" id="3.40.50.720">
    <property type="entry name" value="NAD(P)-binding Rossmann-like Domain"/>
    <property type="match status" value="1"/>
</dbReference>
<dbReference type="eggNOG" id="KOG0024">
    <property type="taxonomic scope" value="Eukaryota"/>
</dbReference>
<dbReference type="GeneID" id="19139377"/>
<keyword evidence="4" id="KW-0560">Oxidoreductase</keyword>